<organism evidence="2 3">
    <name type="scientific">Vairimorpha necatrix</name>
    <dbReference type="NCBI Taxonomy" id="6039"/>
    <lineage>
        <taxon>Eukaryota</taxon>
        <taxon>Fungi</taxon>
        <taxon>Fungi incertae sedis</taxon>
        <taxon>Microsporidia</taxon>
        <taxon>Nosematidae</taxon>
        <taxon>Vairimorpha</taxon>
    </lineage>
</organism>
<dbReference type="EMBL" id="CP142730">
    <property type="protein sequence ID" value="WUR03540.1"/>
    <property type="molecule type" value="Genomic_DNA"/>
</dbReference>
<evidence type="ECO:0000256" key="1">
    <source>
        <dbReference type="SAM" id="Coils"/>
    </source>
</evidence>
<dbReference type="Proteomes" id="UP001334084">
    <property type="component" value="Chromosome 5"/>
</dbReference>
<dbReference type="AlphaFoldDB" id="A0AAX4JC55"/>
<gene>
    <name evidence="2" type="ORF">VNE69_05131</name>
</gene>
<keyword evidence="1" id="KW-0175">Coiled coil</keyword>
<evidence type="ECO:0000313" key="3">
    <source>
        <dbReference type="Proteomes" id="UP001334084"/>
    </source>
</evidence>
<dbReference type="RefSeq" id="XP_065329685.1">
    <property type="nucleotide sequence ID" value="XM_065473613.1"/>
</dbReference>
<evidence type="ECO:0000313" key="2">
    <source>
        <dbReference type="EMBL" id="WUR03540.1"/>
    </source>
</evidence>
<protein>
    <submittedName>
        <fullName evidence="2">Uncharacterized protein</fullName>
    </submittedName>
</protein>
<name>A0AAX4JC55_9MICR</name>
<keyword evidence="3" id="KW-1185">Reference proteome</keyword>
<dbReference type="GeneID" id="90541355"/>
<feature type="coiled-coil region" evidence="1">
    <location>
        <begin position="348"/>
        <end position="375"/>
    </location>
</feature>
<dbReference type="KEGG" id="vnx:VNE69_05131"/>
<accession>A0AAX4JC55</accession>
<reference evidence="2" key="1">
    <citation type="journal article" date="2024" name="BMC Genomics">
        <title>Functional annotation of a divergent genome using sequence and structure-based similarity.</title>
        <authorList>
            <person name="Svedberg D."/>
            <person name="Winiger R.R."/>
            <person name="Berg A."/>
            <person name="Sharma H."/>
            <person name="Tellgren-Roth C."/>
            <person name="Debrunner-Vossbrinck B.A."/>
            <person name="Vossbrinck C.R."/>
            <person name="Barandun J."/>
        </authorList>
    </citation>
    <scope>NUCLEOTIDE SEQUENCE</scope>
    <source>
        <strain evidence="2">Illinois isolate</strain>
    </source>
</reference>
<sequence length="402" mass="46845">MKENENTDDEYSILNIHKNQETSDLQWKTYNQNTEEKSTSIKNKENTLVEKTSDLDNNISYQRYKNIFQKPKRESFYIEEVNISDISDSTTINKSELRKDIIKQNINLNDDNTKTSINKTKLKKSKIDNTKSCISKIDTTNLGMNNIDNTKLHISKLDSTKLETSNLDNSNLVINKNETAKLDNTNIGIRQLDTTNLGIRQFDNNNNPELNKKELVNILKERFSTIVTPRKKIIDPVPNIKSNLQQVKQDLTDALIKQETSSTSSETSNKSIKRKLTEELLKSSKKEKKTSENWENEKILQDLNYKIENEIKLKKEIIKLETTVRLQKFEIEMLRTRTLPKNESDKIIETCKNVLKNLRDEIKMQENEFKEEIGIEKKKNVSLLKEINMLKTTVDNLINKKN</sequence>
<proteinExistence type="predicted"/>